<evidence type="ECO:0000313" key="2">
    <source>
        <dbReference type="Proteomes" id="UP000002068"/>
    </source>
</evidence>
<dbReference type="HOGENOM" id="CLU_191308_0_0_9"/>
<organism evidence="1 2">
    <name type="scientific">Clostridioides difficile (strain CD196)</name>
    <name type="common">Peptoclostridium difficile</name>
    <dbReference type="NCBI Taxonomy" id="645462"/>
    <lineage>
        <taxon>Bacteria</taxon>
        <taxon>Bacillati</taxon>
        <taxon>Bacillota</taxon>
        <taxon>Clostridia</taxon>
        <taxon>Peptostreptococcales</taxon>
        <taxon>Peptostreptococcaceae</taxon>
        <taxon>Clostridioides</taxon>
    </lineage>
</organism>
<dbReference type="AlphaFoldDB" id="A0A0H3N3W1"/>
<evidence type="ECO:0000313" key="1">
    <source>
        <dbReference type="EMBL" id="CBA64234.1"/>
    </source>
</evidence>
<sequence length="66" mass="7789">MFIKKMSEKYADKLEIKLYQAGKDFSYIKKYGIITKGTLIINQKKKYDRLNKDTIERAIVEAINNN</sequence>
<dbReference type="Proteomes" id="UP000002068">
    <property type="component" value="Chromosome"/>
</dbReference>
<accession>A0A0H3N3W1</accession>
<protein>
    <submittedName>
        <fullName evidence="1">Uncharacterized protein</fullName>
    </submittedName>
</protein>
<name>A0A0H3N3W1_CLODC</name>
<proteinExistence type="predicted"/>
<reference evidence="1 2" key="1">
    <citation type="journal article" date="2009" name="Genome Biol.">
        <title>Comparative genome and phenotypic analysis of Clostridium difficile 027 strains provides insight into the evolution of a hypervirulent bacterium.</title>
        <authorList>
            <person name="Stabler R.A."/>
            <person name="He M."/>
            <person name="Dawson L."/>
            <person name="Martin M."/>
            <person name="Valiente E."/>
            <person name="Corton C."/>
            <person name="Lawley T.D."/>
            <person name="Sebaihia M."/>
            <person name="Quail M.A."/>
            <person name="Rose G."/>
            <person name="Gerding D.N."/>
            <person name="Gibert M."/>
            <person name="Popoff M.R."/>
            <person name="Parkhill J."/>
            <person name="Dougan G."/>
            <person name="Wren B.W."/>
        </authorList>
    </citation>
    <scope>NUCLEOTIDE SEQUENCE [LARGE SCALE GENOMIC DNA]</scope>
    <source>
        <strain evidence="1 2">CD196</strain>
    </source>
</reference>
<dbReference type="KEGG" id="cdc:CD196_2209"/>
<dbReference type="NCBIfam" id="NF040730">
    <property type="entry name" value="CxCC_doxin"/>
    <property type="match status" value="1"/>
</dbReference>
<gene>
    <name evidence="1" type="ordered locus">CD196_2209</name>
</gene>
<dbReference type="EMBL" id="FN538970">
    <property type="protein sequence ID" value="CBA64234.1"/>
    <property type="molecule type" value="Genomic_DNA"/>
</dbReference>